<evidence type="ECO:0000313" key="4">
    <source>
        <dbReference type="Proteomes" id="UP001213979"/>
    </source>
</evidence>
<reference evidence="3 5" key="2">
    <citation type="submission" date="2023-03" db="EMBL/GenBank/DDBJ databases">
        <title>Bacillus Genome Sequencing.</title>
        <authorList>
            <person name="Dunlap C."/>
        </authorList>
    </citation>
    <scope>NUCLEOTIDE SEQUENCE [LARGE SCALE GENOMIC DNA]</scope>
    <source>
        <strain evidence="3 5">NRS-38</strain>
    </source>
</reference>
<dbReference type="PANTHER" id="PTHR43861:SF1">
    <property type="entry name" value="TRANS-ACONITATE 2-METHYLTRANSFERASE"/>
    <property type="match status" value="1"/>
</dbReference>
<dbReference type="GO" id="GO:0008168">
    <property type="term" value="F:methyltransferase activity"/>
    <property type="evidence" value="ECO:0007669"/>
    <property type="project" value="UniProtKB-KW"/>
</dbReference>
<dbReference type="Proteomes" id="UP001339962">
    <property type="component" value="Unassembled WGS sequence"/>
</dbReference>
<protein>
    <submittedName>
        <fullName evidence="3">Methyltransferase domain-containing protein</fullName>
    </submittedName>
</protein>
<comment type="caution">
    <text evidence="3">The sequence shown here is derived from an EMBL/GenBank/DDBJ whole genome shotgun (WGS) entry which is preliminary data.</text>
</comment>
<dbReference type="SUPFAM" id="SSF53335">
    <property type="entry name" value="S-adenosyl-L-methionine-dependent methyltransferases"/>
    <property type="match status" value="1"/>
</dbReference>
<dbReference type="PANTHER" id="PTHR43861">
    <property type="entry name" value="TRANS-ACONITATE 2-METHYLTRANSFERASE-RELATED"/>
    <property type="match status" value="1"/>
</dbReference>
<dbReference type="RefSeq" id="WP_172798664.1">
    <property type="nucleotide sequence ID" value="NZ_JACIDF010000003.1"/>
</dbReference>
<dbReference type="CDD" id="cd02440">
    <property type="entry name" value="AdoMet_MTases"/>
    <property type="match status" value="1"/>
</dbReference>
<sequence>MASLNAWDPSLYDKKFRFVSDLGKGVIEWLNPQAGERILDLGCGTGDLSYEISKSGAIVVGMDASSEMIAKAREKYEDICFIVDNGESFRTSELYDAVFSNAALHWMKNVEKVVESIFLSLKPNGKFVAEFGGKGNISAIVQAIQMVLAQYAGIYEKRNPWYFPSIGEYSALLERYGFRVLHAIHFDRPTPLADGEQGLIHWLDSFAGDFFLGIDVEEKLFLYEKIKESLKPYLWKRGEWVADYKRIRIVAVKEQKAL</sequence>
<dbReference type="EMBL" id="JARTLI010000004">
    <property type="protein sequence ID" value="MED5051111.1"/>
    <property type="molecule type" value="Genomic_DNA"/>
</dbReference>
<dbReference type="EMBL" id="JAQOTG010000001">
    <property type="protein sequence ID" value="MDE8562899.1"/>
    <property type="molecule type" value="Genomic_DNA"/>
</dbReference>
<dbReference type="Pfam" id="PF08241">
    <property type="entry name" value="Methyltransf_11"/>
    <property type="match status" value="1"/>
</dbReference>
<dbReference type="AlphaFoldDB" id="A0ABD5IUJ2"/>
<organism evidence="3 5">
    <name type="scientific">Anoxybacteroides rupiense</name>
    <dbReference type="NCBI Taxonomy" id="311460"/>
    <lineage>
        <taxon>Bacteria</taxon>
        <taxon>Bacillati</taxon>
        <taxon>Bacillota</taxon>
        <taxon>Bacilli</taxon>
        <taxon>Bacillales</taxon>
        <taxon>Anoxybacillaceae</taxon>
        <taxon>Anoxybacteroides</taxon>
    </lineage>
</organism>
<feature type="domain" description="Methyltransferase type 11" evidence="1">
    <location>
        <begin position="39"/>
        <end position="128"/>
    </location>
</feature>
<evidence type="ECO:0000313" key="2">
    <source>
        <dbReference type="EMBL" id="MDE8562899.1"/>
    </source>
</evidence>
<keyword evidence="3" id="KW-0489">Methyltransferase</keyword>
<evidence type="ECO:0000313" key="5">
    <source>
        <dbReference type="Proteomes" id="UP001339962"/>
    </source>
</evidence>
<proteinExistence type="predicted"/>
<keyword evidence="3" id="KW-0808">Transferase</keyword>
<dbReference type="Gene3D" id="3.40.50.150">
    <property type="entry name" value="Vaccinia Virus protein VP39"/>
    <property type="match status" value="1"/>
</dbReference>
<evidence type="ECO:0000313" key="3">
    <source>
        <dbReference type="EMBL" id="MED5051111.1"/>
    </source>
</evidence>
<gene>
    <name evidence="3" type="ORF">P9850_04380</name>
    <name evidence="2" type="ORF">PNH38_03260</name>
</gene>
<reference evidence="2 4" key="1">
    <citation type="submission" date="2023-01" db="EMBL/GenBank/DDBJ databases">
        <title>Genome-based reclassification of Anoxybacillus geothermalis as a later heterotypic synonym of Anoxybacillus rupiensis.</title>
        <authorList>
            <person name="Inan Bektas K."/>
            <person name="Canakci S."/>
            <person name="Belduz A.A."/>
            <person name="Guler H.H."/>
        </authorList>
    </citation>
    <scope>NUCLEOTIDE SEQUENCE [LARGE SCALE GENOMIC DNA]</scope>
    <source>
        <strain evidence="2 4">DSM 17127</strain>
    </source>
</reference>
<dbReference type="GO" id="GO:0032259">
    <property type="term" value="P:methylation"/>
    <property type="evidence" value="ECO:0007669"/>
    <property type="project" value="UniProtKB-KW"/>
</dbReference>
<keyword evidence="4" id="KW-1185">Reference proteome</keyword>
<dbReference type="InterPro" id="IPR013216">
    <property type="entry name" value="Methyltransf_11"/>
</dbReference>
<evidence type="ECO:0000259" key="1">
    <source>
        <dbReference type="Pfam" id="PF08241"/>
    </source>
</evidence>
<accession>A0ABD5IUJ2</accession>
<dbReference type="InterPro" id="IPR029063">
    <property type="entry name" value="SAM-dependent_MTases_sf"/>
</dbReference>
<name>A0ABD5IUJ2_9BACL</name>
<dbReference type="Proteomes" id="UP001213979">
    <property type="component" value="Unassembled WGS sequence"/>
</dbReference>